<gene>
    <name evidence="1" type="ORF">CP985_10320</name>
</gene>
<proteinExistence type="predicted"/>
<accession>A0AAX2AG13</accession>
<evidence type="ECO:0000313" key="1">
    <source>
        <dbReference type="EMBL" id="RXK15090.1"/>
    </source>
</evidence>
<name>A0AAX2AG13_9BACT</name>
<keyword evidence="2" id="KW-1185">Reference proteome</keyword>
<dbReference type="EMBL" id="NXID01000039">
    <property type="protein sequence ID" value="RXK15090.1"/>
    <property type="molecule type" value="Genomic_DNA"/>
</dbReference>
<comment type="caution">
    <text evidence="1">The sequence shown here is derived from an EMBL/GenBank/DDBJ whole genome shotgun (WGS) entry which is preliminary data.</text>
</comment>
<dbReference type="AlphaFoldDB" id="A0AAX2AG13"/>
<reference evidence="1 2" key="1">
    <citation type="submission" date="2017-09" db="EMBL/GenBank/DDBJ databases">
        <title>Genomics of the genus Arcobacter.</title>
        <authorList>
            <person name="Perez-Cataluna A."/>
            <person name="Figueras M.J."/>
            <person name="Salas-Masso N."/>
        </authorList>
    </citation>
    <scope>NUCLEOTIDE SEQUENCE [LARGE SCALE GENOMIC DNA]</scope>
    <source>
        <strain evidence="1 2">CECT 7386</strain>
    </source>
</reference>
<dbReference type="RefSeq" id="WP_114843338.1">
    <property type="nucleotide sequence ID" value="NZ_CP031220.1"/>
</dbReference>
<dbReference type="KEGG" id="amyt:AMYT_a0132"/>
<protein>
    <submittedName>
        <fullName evidence="1">Uncharacterized protein</fullName>
    </submittedName>
</protein>
<sequence>MAETKRNNRGKTLSKSNISDVILNKLKGQEKINFSIEELTLSSEVVNALKVIKNKEHLSFIIEEALKNIDIVSIADKYIKDNQHQAD</sequence>
<dbReference type="Proteomes" id="UP000290092">
    <property type="component" value="Unassembled WGS sequence"/>
</dbReference>
<evidence type="ECO:0000313" key="2">
    <source>
        <dbReference type="Proteomes" id="UP000290092"/>
    </source>
</evidence>
<organism evidence="1 2">
    <name type="scientific">Malaciobacter mytili LMG 24559</name>
    <dbReference type="NCBI Taxonomy" id="1032238"/>
    <lineage>
        <taxon>Bacteria</taxon>
        <taxon>Pseudomonadati</taxon>
        <taxon>Campylobacterota</taxon>
        <taxon>Epsilonproteobacteria</taxon>
        <taxon>Campylobacterales</taxon>
        <taxon>Arcobacteraceae</taxon>
        <taxon>Malaciobacter</taxon>
    </lineage>
</organism>